<dbReference type="Proteomes" id="UP000031668">
    <property type="component" value="Unassembled WGS sequence"/>
</dbReference>
<organism evidence="2 3">
    <name type="scientific">Thelohanellus kitauei</name>
    <name type="common">Myxosporean</name>
    <dbReference type="NCBI Taxonomy" id="669202"/>
    <lineage>
        <taxon>Eukaryota</taxon>
        <taxon>Metazoa</taxon>
        <taxon>Cnidaria</taxon>
        <taxon>Myxozoa</taxon>
        <taxon>Myxosporea</taxon>
        <taxon>Bivalvulida</taxon>
        <taxon>Platysporina</taxon>
        <taxon>Myxobolidae</taxon>
        <taxon>Thelohanellus</taxon>
    </lineage>
</organism>
<dbReference type="Pfam" id="PF07393">
    <property type="entry name" value="Sec10_HB"/>
    <property type="match status" value="1"/>
</dbReference>
<dbReference type="EMBL" id="JWZT01002742">
    <property type="protein sequence ID" value="KII68645.1"/>
    <property type="molecule type" value="Genomic_DNA"/>
</dbReference>
<evidence type="ECO:0000259" key="1">
    <source>
        <dbReference type="Pfam" id="PF07393"/>
    </source>
</evidence>
<dbReference type="AlphaFoldDB" id="A0A0C2MWX8"/>
<name>A0A0C2MWX8_THEKT</name>
<feature type="domain" description="Exocyst complex component Sec10-like alpha-helical bundle" evidence="1">
    <location>
        <begin position="2"/>
        <end position="102"/>
    </location>
</feature>
<evidence type="ECO:0000313" key="3">
    <source>
        <dbReference type="Proteomes" id="UP000031668"/>
    </source>
</evidence>
<sequence>MKQNFNNFGYEFCVRFCKYLVLYYKDFNYTVEGVMNGLLEIRSFKGAFSVYENKEIDHIFEILYSLLNLLVMTVSDVSSISLDENLKKIDPQIVQVYIEKRQAL</sequence>
<proteinExistence type="predicted"/>
<dbReference type="OrthoDB" id="125856at2759"/>
<keyword evidence="3" id="KW-1185">Reference proteome</keyword>
<reference evidence="2 3" key="1">
    <citation type="journal article" date="2014" name="Genome Biol. Evol.">
        <title>The genome of the myxosporean Thelohanellus kitauei shows adaptations to nutrient acquisition within its fish host.</title>
        <authorList>
            <person name="Yang Y."/>
            <person name="Xiong J."/>
            <person name="Zhou Z."/>
            <person name="Huo F."/>
            <person name="Miao W."/>
            <person name="Ran C."/>
            <person name="Liu Y."/>
            <person name="Zhang J."/>
            <person name="Feng J."/>
            <person name="Wang M."/>
            <person name="Wang M."/>
            <person name="Wang L."/>
            <person name="Yao B."/>
        </authorList>
    </citation>
    <scope>NUCLEOTIDE SEQUENCE [LARGE SCALE GENOMIC DNA]</scope>
    <source>
        <strain evidence="2">Wuqing</strain>
    </source>
</reference>
<protein>
    <recommendedName>
        <fullName evidence="1">Exocyst complex component Sec10-like alpha-helical bundle domain-containing protein</fullName>
    </recommendedName>
</protein>
<accession>A0A0C2MWX8</accession>
<dbReference type="InterPro" id="IPR048627">
    <property type="entry name" value="Sec10_HB"/>
</dbReference>
<comment type="caution">
    <text evidence="2">The sequence shown here is derived from an EMBL/GenBank/DDBJ whole genome shotgun (WGS) entry which is preliminary data.</text>
</comment>
<gene>
    <name evidence="2" type="ORF">RF11_14581</name>
</gene>
<evidence type="ECO:0000313" key="2">
    <source>
        <dbReference type="EMBL" id="KII68645.1"/>
    </source>
</evidence>